<keyword evidence="1" id="KW-0472">Membrane</keyword>
<dbReference type="AlphaFoldDB" id="A0A4Q9BDF6"/>
<dbReference type="Proteomes" id="UP000293583">
    <property type="component" value="Unassembled WGS sequence"/>
</dbReference>
<keyword evidence="3" id="KW-1185">Reference proteome</keyword>
<comment type="caution">
    <text evidence="2">The sequence shown here is derived from an EMBL/GenBank/DDBJ whole genome shotgun (WGS) entry which is preliminary data.</text>
</comment>
<gene>
    <name evidence="2" type="ORF">EWU20_03475</name>
</gene>
<dbReference type="EMBL" id="SEWY01000002">
    <property type="protein sequence ID" value="TBH74209.1"/>
    <property type="molecule type" value="Genomic_DNA"/>
</dbReference>
<accession>A0A4Q9BDF6</accession>
<evidence type="ECO:0000313" key="2">
    <source>
        <dbReference type="EMBL" id="TBH74209.1"/>
    </source>
</evidence>
<name>A0A4Q9BDF6_9BACT</name>
<feature type="transmembrane region" description="Helical" evidence="1">
    <location>
        <begin position="81"/>
        <end position="105"/>
    </location>
</feature>
<feature type="transmembrane region" description="Helical" evidence="1">
    <location>
        <begin position="117"/>
        <end position="142"/>
    </location>
</feature>
<protein>
    <recommendedName>
        <fullName evidence="4">DedA family protein</fullName>
    </recommendedName>
</protein>
<reference evidence="2 3" key="1">
    <citation type="submission" date="2019-02" db="EMBL/GenBank/DDBJ databases">
        <title>Genome of a new Bacteroidetes strain.</title>
        <authorList>
            <person name="Pitt A."/>
        </authorList>
    </citation>
    <scope>NUCLEOTIDE SEQUENCE [LARGE SCALE GENOMIC DNA]</scope>
    <source>
        <strain evidence="2 3">103A-SOEBACH</strain>
    </source>
</reference>
<evidence type="ECO:0000313" key="3">
    <source>
        <dbReference type="Proteomes" id="UP000293583"/>
    </source>
</evidence>
<keyword evidence="1" id="KW-0812">Transmembrane</keyword>
<keyword evidence="1" id="KW-1133">Transmembrane helix</keyword>
<dbReference type="OrthoDB" id="1467737at2"/>
<evidence type="ECO:0000256" key="1">
    <source>
        <dbReference type="SAM" id="Phobius"/>
    </source>
</evidence>
<organism evidence="2 3">
    <name type="scientific">Aquirufa antheringensis</name>
    <dbReference type="NCBI Taxonomy" id="2516559"/>
    <lineage>
        <taxon>Bacteria</taxon>
        <taxon>Pseudomonadati</taxon>
        <taxon>Bacteroidota</taxon>
        <taxon>Cytophagia</taxon>
        <taxon>Cytophagales</taxon>
        <taxon>Flectobacillaceae</taxon>
        <taxon>Aquirufa</taxon>
    </lineage>
</organism>
<sequence length="148" mass="16243">MSWGAYSGVMIATGLKFIAGPITGFSLGLTWYETVLFTWLGAMATVTIIITAGKAILGLVAKYRSSKPKLFSKRIRYAVDIWQRFGIKGIAALTPLIFTPIGGSLLALSFKVPTARILFFMGISSLIWALIYVAGIYQLTFLRDMLVH</sequence>
<proteinExistence type="predicted"/>
<dbReference type="RefSeq" id="WP_130922737.1">
    <property type="nucleotide sequence ID" value="NZ_CP049835.1"/>
</dbReference>
<feature type="transmembrane region" description="Helical" evidence="1">
    <location>
        <begin position="36"/>
        <end position="60"/>
    </location>
</feature>
<evidence type="ECO:0008006" key="4">
    <source>
        <dbReference type="Google" id="ProtNLM"/>
    </source>
</evidence>